<evidence type="ECO:0000313" key="1">
    <source>
        <dbReference type="EMBL" id="GEO38823.1"/>
    </source>
</evidence>
<reference evidence="1 2" key="1">
    <citation type="submission" date="2019-07" db="EMBL/GenBank/DDBJ databases">
        <title>Whole genome shotgun sequence of Skermanella aerolata NBRC 106429.</title>
        <authorList>
            <person name="Hosoyama A."/>
            <person name="Uohara A."/>
            <person name="Ohji S."/>
            <person name="Ichikawa N."/>
        </authorList>
    </citation>
    <scope>NUCLEOTIDE SEQUENCE [LARGE SCALE GENOMIC DNA]</scope>
    <source>
        <strain evidence="1 2">NBRC 106429</strain>
    </source>
</reference>
<dbReference type="InterPro" id="IPR023606">
    <property type="entry name" value="CoA-Trfase_III_dom_1_sf"/>
</dbReference>
<dbReference type="InterPro" id="IPR044855">
    <property type="entry name" value="CoA-Trfase_III_dom3_sf"/>
</dbReference>
<dbReference type="EMBL" id="BJYZ01000013">
    <property type="protein sequence ID" value="GEO38823.1"/>
    <property type="molecule type" value="Genomic_DNA"/>
</dbReference>
<dbReference type="InterPro" id="IPR003673">
    <property type="entry name" value="CoA-Trfase_fam_III"/>
</dbReference>
<protein>
    <submittedName>
        <fullName evidence="1">CoA transferase</fullName>
    </submittedName>
</protein>
<dbReference type="Pfam" id="PF02515">
    <property type="entry name" value="CoA_transf_3"/>
    <property type="match status" value="1"/>
</dbReference>
<dbReference type="Gene3D" id="3.30.1540.10">
    <property type="entry name" value="formyl-coa transferase, domain 3"/>
    <property type="match status" value="1"/>
</dbReference>
<keyword evidence="2" id="KW-1185">Reference proteome</keyword>
<dbReference type="OrthoDB" id="9781472at2"/>
<dbReference type="SUPFAM" id="SSF89796">
    <property type="entry name" value="CoA-transferase family III (CaiB/BaiF)"/>
    <property type="match status" value="1"/>
</dbReference>
<evidence type="ECO:0000313" key="2">
    <source>
        <dbReference type="Proteomes" id="UP000321523"/>
    </source>
</evidence>
<dbReference type="Proteomes" id="UP000321523">
    <property type="component" value="Unassembled WGS sequence"/>
</dbReference>
<dbReference type="PANTHER" id="PTHR48228:SF5">
    <property type="entry name" value="ALPHA-METHYLACYL-COA RACEMASE"/>
    <property type="match status" value="1"/>
</dbReference>
<organism evidence="1 2">
    <name type="scientific">Skermanella aerolata</name>
    <dbReference type="NCBI Taxonomy" id="393310"/>
    <lineage>
        <taxon>Bacteria</taxon>
        <taxon>Pseudomonadati</taxon>
        <taxon>Pseudomonadota</taxon>
        <taxon>Alphaproteobacteria</taxon>
        <taxon>Rhodospirillales</taxon>
        <taxon>Azospirillaceae</taxon>
        <taxon>Skermanella</taxon>
    </lineage>
</organism>
<accession>A0A512DQQ0</accession>
<dbReference type="AlphaFoldDB" id="A0A512DQQ0"/>
<dbReference type="RefSeq" id="WP_044429252.1">
    <property type="nucleotide sequence ID" value="NZ_BJYZ01000013.1"/>
</dbReference>
<dbReference type="Gene3D" id="3.40.50.10540">
    <property type="entry name" value="Crotonobetainyl-coa:carnitine coa-transferase, domain 1"/>
    <property type="match status" value="1"/>
</dbReference>
<dbReference type="GO" id="GO:0016740">
    <property type="term" value="F:transferase activity"/>
    <property type="evidence" value="ECO:0007669"/>
    <property type="project" value="UniProtKB-KW"/>
</dbReference>
<keyword evidence="1" id="KW-0808">Transferase</keyword>
<dbReference type="PANTHER" id="PTHR48228">
    <property type="entry name" value="SUCCINYL-COA--D-CITRAMALATE COA-TRANSFERASE"/>
    <property type="match status" value="1"/>
</dbReference>
<proteinExistence type="predicted"/>
<comment type="caution">
    <text evidence="1">The sequence shown here is derived from an EMBL/GenBank/DDBJ whole genome shotgun (WGS) entry which is preliminary data.</text>
</comment>
<name>A0A512DQQ0_9PROT</name>
<dbReference type="InterPro" id="IPR050509">
    <property type="entry name" value="CoA-transferase_III"/>
</dbReference>
<sequence length="371" mass="39607">MVDTLLEGIRVLDLSQYLPGPYAGQMLADLGADVVKVEPPAGDPMRRLGGVDSDGLAPGYKLVNAGKTVILLDLKGEEDRAAFEVMVEHADVLVESFRPGTLDKLGFPYSRLEAINPGMIHVALSGWGQGGPYRLRAGHDLNYMALGGGLVASGADGTPVMSYPPVADHSAAIQAVAAVSAALFRRSRTGRGAYLDISLMETVLGWQSWPLTMARRGHPPRPGEDMLTGGAAYNRIYRTADGRFVSLGSIEQKFWATFCTTIGKPELIGRHSDPIPQTGLIAEVAAIFAAETLGHWESLFAGVDCCLETVAELADVPDHPHIAARGQVKVTGGPEPMVETFLGLRVDGALPRERPPLVHGDAESVLSRWRG</sequence>
<gene>
    <name evidence="1" type="ORF">SAE02_29710</name>
</gene>